<comment type="cofactor">
    <cofactor evidence="1">
        <name>FAD</name>
        <dbReference type="ChEBI" id="CHEBI:57692"/>
    </cofactor>
</comment>
<comment type="function">
    <text evidence="9">Involved in the biosynthesis of pyridine alkaloid natural products, leading mainly to the production of anabasine, anatabine, nicotine and nornicotine, effective deterrents against herbivores with antiparasitic and pesticide properties (neurotoxins); nornicotine serves as the precursor in the synthesis of the carcinogen compound N'-nitrosonornicotine (NNN). Catalyzes a late oxidation step subsequent to the pyridine ring condensation reaction in the biosynthesis of alkaloids.</text>
</comment>
<dbReference type="RefSeq" id="XP_015065907.1">
    <property type="nucleotide sequence ID" value="XM_015210421.2"/>
</dbReference>
<dbReference type="InterPro" id="IPR006094">
    <property type="entry name" value="Oxid_FAD_bind_N"/>
</dbReference>
<keyword evidence="6" id="KW-0274">FAD</keyword>
<dbReference type="Pfam" id="PF01565">
    <property type="entry name" value="FAD_binding_4"/>
    <property type="match status" value="1"/>
</dbReference>
<comment type="similarity">
    <text evidence="2">Belongs to the oxygen-dependent FAD-linked oxidoreductase family.</text>
</comment>
<dbReference type="InterPro" id="IPR036318">
    <property type="entry name" value="FAD-bd_PCMH-like_sf"/>
</dbReference>
<dbReference type="Gene3D" id="3.30.465.10">
    <property type="match status" value="1"/>
</dbReference>
<evidence type="ECO:0000256" key="1">
    <source>
        <dbReference type="ARBA" id="ARBA00001974"/>
    </source>
</evidence>
<evidence type="ECO:0000256" key="4">
    <source>
        <dbReference type="ARBA" id="ARBA00022630"/>
    </source>
</evidence>
<protein>
    <submittedName>
        <fullName evidence="13">Berberine bridge enzyme-like 15</fullName>
    </submittedName>
</protein>
<evidence type="ECO:0000256" key="6">
    <source>
        <dbReference type="ARBA" id="ARBA00022827"/>
    </source>
</evidence>
<keyword evidence="5 10" id="KW-0732">Signal</keyword>
<keyword evidence="7" id="KW-0325">Glycoprotein</keyword>
<dbReference type="SUPFAM" id="SSF56176">
    <property type="entry name" value="FAD-binding/transporter-associated domain-like"/>
    <property type="match status" value="1"/>
</dbReference>
<accession>A0ABM1G4K1</accession>
<gene>
    <name evidence="13" type="primary">LOC107011087</name>
</gene>
<dbReference type="InterPro" id="IPR016167">
    <property type="entry name" value="FAD-bd_PCMH_sub1"/>
</dbReference>
<keyword evidence="3" id="KW-0017">Alkaloid metabolism</keyword>
<name>A0ABM1G4K1_SOLPN</name>
<feature type="signal peptide" evidence="10">
    <location>
        <begin position="1"/>
        <end position="24"/>
    </location>
</feature>
<dbReference type="Gene3D" id="3.40.462.20">
    <property type="match status" value="1"/>
</dbReference>
<reference evidence="13" key="2">
    <citation type="submission" date="2025-08" db="UniProtKB">
        <authorList>
            <consortium name="RefSeq"/>
        </authorList>
    </citation>
    <scope>IDENTIFICATION</scope>
</reference>
<comment type="pathway">
    <text evidence="8">Alkaloid biosynthesis; nicotine biosynthesis.</text>
</comment>
<evidence type="ECO:0000256" key="2">
    <source>
        <dbReference type="ARBA" id="ARBA00005466"/>
    </source>
</evidence>
<dbReference type="Proteomes" id="UP000694930">
    <property type="component" value="Chromosome 2"/>
</dbReference>
<dbReference type="Gene3D" id="3.30.43.10">
    <property type="entry name" value="Uridine Diphospho-n-acetylenolpyruvylglucosamine Reductase, domain 2"/>
    <property type="match status" value="1"/>
</dbReference>
<dbReference type="InterPro" id="IPR016166">
    <property type="entry name" value="FAD-bd_PCMH"/>
</dbReference>
<evidence type="ECO:0000313" key="12">
    <source>
        <dbReference type="Proteomes" id="UP000694930"/>
    </source>
</evidence>
<evidence type="ECO:0000256" key="8">
    <source>
        <dbReference type="ARBA" id="ARBA00034114"/>
    </source>
</evidence>
<evidence type="ECO:0000256" key="10">
    <source>
        <dbReference type="SAM" id="SignalP"/>
    </source>
</evidence>
<evidence type="ECO:0000256" key="3">
    <source>
        <dbReference type="ARBA" id="ARBA00022589"/>
    </source>
</evidence>
<evidence type="ECO:0000256" key="9">
    <source>
        <dbReference type="ARBA" id="ARBA00045734"/>
    </source>
</evidence>
<feature type="domain" description="FAD-binding PCMH-type" evidence="11">
    <location>
        <begin position="76"/>
        <end position="254"/>
    </location>
</feature>
<organism evidence="12 13">
    <name type="scientific">Solanum pennellii</name>
    <name type="common">Tomato</name>
    <name type="synonym">Lycopersicon pennellii</name>
    <dbReference type="NCBI Taxonomy" id="28526"/>
    <lineage>
        <taxon>Eukaryota</taxon>
        <taxon>Viridiplantae</taxon>
        <taxon>Streptophyta</taxon>
        <taxon>Embryophyta</taxon>
        <taxon>Tracheophyta</taxon>
        <taxon>Spermatophyta</taxon>
        <taxon>Magnoliopsida</taxon>
        <taxon>eudicotyledons</taxon>
        <taxon>Gunneridae</taxon>
        <taxon>Pentapetalae</taxon>
        <taxon>asterids</taxon>
        <taxon>lamiids</taxon>
        <taxon>Solanales</taxon>
        <taxon>Solanaceae</taxon>
        <taxon>Solanoideae</taxon>
        <taxon>Solaneae</taxon>
        <taxon>Solanum</taxon>
        <taxon>Solanum subgen. Lycopersicon</taxon>
    </lineage>
</organism>
<proteinExistence type="inferred from homology"/>
<dbReference type="InterPro" id="IPR012951">
    <property type="entry name" value="BBE"/>
</dbReference>
<keyword evidence="4" id="KW-0285">Flavoprotein</keyword>
<evidence type="ECO:0000313" key="13">
    <source>
        <dbReference type="RefSeq" id="XP_015065907.1"/>
    </source>
</evidence>
<dbReference type="GeneID" id="107011087"/>
<sequence>MASSISMNILFSFILLFSASCVVSYTIQDQFYQCITLYSDRSIPFSTAFFTPTSNATSFNSVLKSTAQNLRCLTPSQQKPLLIFTALIESHVQAAVICAKELKVQLRVRSGGHDYEGISYTSEIKRSVPFIMLDLAKLRAIKVDIEDNSAWVQAGATIGEVYYRIAEKSKTHGYPAGLCTSLGIGGHITGGAYGPMMRKYGLGADNVVDARIVDASGRVLDRALMGEDLFWAIRGGGGGSFGIILAWKVRLVPVPSTVTVFTVPKTLETGATKVLHKWQHVAHKIDEDLFIRILITTVNSTKGKKTVQTAYQALFLGKTDRLLDVMNHSFPELGLTQKDCVEMSWIQSVIYIAGYPSNIKPEFLLQGKSLFPAVNFKAKSDFLRVPVPVTGLQGMWEKFLQDDSPMMIWNPYGGMMGKISESSIPFPHRKGVICKIQYLTAWTDGDKKTADKHINWIRGLYEYMGTFVSKYPREAYVNYRDLDLGMNKNANSNILEASVWGKKYYKNNYDRLVLVKTKVDPDNFFWHEQSLPILPFKVGQDGKSLIH</sequence>
<dbReference type="PROSITE" id="PS51387">
    <property type="entry name" value="FAD_PCMH"/>
    <property type="match status" value="1"/>
</dbReference>
<evidence type="ECO:0000256" key="7">
    <source>
        <dbReference type="ARBA" id="ARBA00023180"/>
    </source>
</evidence>
<reference evidence="12" key="1">
    <citation type="journal article" date="2014" name="Nat. Genet.">
        <title>The genome of the stress-tolerant wild tomato species Solanum pennellii.</title>
        <authorList>
            <person name="Bolger A."/>
            <person name="Scossa F."/>
            <person name="Bolger M.E."/>
            <person name="Lanz C."/>
            <person name="Maumus F."/>
            <person name="Tohge T."/>
            <person name="Quesneville H."/>
            <person name="Alseekh S."/>
            <person name="Sorensen I."/>
            <person name="Lichtenstein G."/>
            <person name="Fich E.A."/>
            <person name="Conte M."/>
            <person name="Keller H."/>
            <person name="Schneeberger K."/>
            <person name="Schwacke R."/>
            <person name="Ofner I."/>
            <person name="Vrebalov J."/>
            <person name="Xu Y."/>
            <person name="Osorio S."/>
            <person name="Aflitos S.A."/>
            <person name="Schijlen E."/>
            <person name="Jimenez-Gomez J.M."/>
            <person name="Ryngajllo M."/>
            <person name="Kimura S."/>
            <person name="Kumar R."/>
            <person name="Koenig D."/>
            <person name="Headland L.R."/>
            <person name="Maloof J.N."/>
            <person name="Sinha N."/>
            <person name="van Ham R.C."/>
            <person name="Lankhorst R.K."/>
            <person name="Mao L."/>
            <person name="Vogel A."/>
            <person name="Arsova B."/>
            <person name="Panstruga R."/>
            <person name="Fei Z."/>
            <person name="Rose J.K."/>
            <person name="Zamir D."/>
            <person name="Carrari F."/>
            <person name="Giovannoni J.J."/>
            <person name="Weigel D."/>
            <person name="Usadel B."/>
            <person name="Fernie A.R."/>
        </authorList>
    </citation>
    <scope>NUCLEOTIDE SEQUENCE [LARGE SCALE GENOMIC DNA]</scope>
    <source>
        <strain evidence="12">cv. LA0716</strain>
    </source>
</reference>
<keyword evidence="12" id="KW-1185">Reference proteome</keyword>
<feature type="chain" id="PRO_5045120513" evidence="10">
    <location>
        <begin position="25"/>
        <end position="547"/>
    </location>
</feature>
<evidence type="ECO:0000259" key="11">
    <source>
        <dbReference type="PROSITE" id="PS51387"/>
    </source>
</evidence>
<dbReference type="Pfam" id="PF08031">
    <property type="entry name" value="BBE"/>
    <property type="match status" value="1"/>
</dbReference>
<dbReference type="PANTHER" id="PTHR32448">
    <property type="entry name" value="OS08G0158400 PROTEIN"/>
    <property type="match status" value="1"/>
</dbReference>
<dbReference type="InterPro" id="IPR016169">
    <property type="entry name" value="FAD-bd_PCMH_sub2"/>
</dbReference>
<evidence type="ECO:0000256" key="5">
    <source>
        <dbReference type="ARBA" id="ARBA00022729"/>
    </source>
</evidence>